<organism evidence="8 9">
    <name type="scientific">Ureibacillus acetophenoni</name>
    <dbReference type="NCBI Taxonomy" id="614649"/>
    <lineage>
        <taxon>Bacteria</taxon>
        <taxon>Bacillati</taxon>
        <taxon>Bacillota</taxon>
        <taxon>Bacilli</taxon>
        <taxon>Bacillales</taxon>
        <taxon>Caryophanaceae</taxon>
        <taxon>Ureibacillus</taxon>
    </lineage>
</organism>
<accession>A0A285UQU3</accession>
<gene>
    <name evidence="8" type="ORF">SAMN05877842_11946</name>
</gene>
<feature type="transmembrane region" description="Helical" evidence="7">
    <location>
        <begin position="135"/>
        <end position="154"/>
    </location>
</feature>
<protein>
    <submittedName>
        <fullName evidence="8">Type VII secretion protein EssA</fullName>
    </submittedName>
</protein>
<proteinExistence type="inferred from homology"/>
<reference evidence="9" key="1">
    <citation type="submission" date="2017-08" db="EMBL/GenBank/DDBJ databases">
        <authorList>
            <person name="Varghese N."/>
            <person name="Submissions S."/>
        </authorList>
    </citation>
    <scope>NUCLEOTIDE SEQUENCE [LARGE SCALE GENOMIC DNA]</scope>
    <source>
        <strain evidence="9">JC23</strain>
    </source>
</reference>
<evidence type="ECO:0000256" key="2">
    <source>
        <dbReference type="ARBA" id="ARBA00008570"/>
    </source>
</evidence>
<keyword evidence="9" id="KW-1185">Reference proteome</keyword>
<dbReference type="Proteomes" id="UP000219252">
    <property type="component" value="Unassembled WGS sequence"/>
</dbReference>
<evidence type="ECO:0000256" key="7">
    <source>
        <dbReference type="SAM" id="Phobius"/>
    </source>
</evidence>
<name>A0A285UQU3_9BACL</name>
<evidence type="ECO:0000313" key="9">
    <source>
        <dbReference type="Proteomes" id="UP000219252"/>
    </source>
</evidence>
<keyword evidence="3" id="KW-1003">Cell membrane</keyword>
<dbReference type="EMBL" id="OBQC01000019">
    <property type="protein sequence ID" value="SOC44202.1"/>
    <property type="molecule type" value="Genomic_DNA"/>
</dbReference>
<evidence type="ECO:0000256" key="1">
    <source>
        <dbReference type="ARBA" id="ARBA00004162"/>
    </source>
</evidence>
<dbReference type="NCBIfam" id="TIGR03927">
    <property type="entry name" value="T7SS_EssA_Firm"/>
    <property type="match status" value="1"/>
</dbReference>
<dbReference type="InterPro" id="IPR018920">
    <property type="entry name" value="EssA/YueC"/>
</dbReference>
<keyword evidence="5 7" id="KW-1133">Transmembrane helix</keyword>
<keyword evidence="6 7" id="KW-0472">Membrane</keyword>
<dbReference type="RefSeq" id="WP_097151048.1">
    <property type="nucleotide sequence ID" value="NZ_OBQC01000019.1"/>
</dbReference>
<dbReference type="GO" id="GO:0005886">
    <property type="term" value="C:plasma membrane"/>
    <property type="evidence" value="ECO:0007669"/>
    <property type="project" value="UniProtKB-SubCell"/>
</dbReference>
<comment type="subcellular location">
    <subcellularLocation>
        <location evidence="1">Cell membrane</location>
        <topology evidence="1">Single-pass membrane protein</topology>
    </subcellularLocation>
</comment>
<dbReference type="AlphaFoldDB" id="A0A285UQU3"/>
<keyword evidence="4 7" id="KW-0812">Transmembrane</keyword>
<evidence type="ECO:0000256" key="6">
    <source>
        <dbReference type="ARBA" id="ARBA00023136"/>
    </source>
</evidence>
<evidence type="ECO:0000313" key="8">
    <source>
        <dbReference type="EMBL" id="SOC44202.1"/>
    </source>
</evidence>
<sequence length="163" mass="18716">MKRRVSLVLGLALLLVVGFGGESGYATASKDINSLNPNEYKEKEFKNNKEYLHNQSLLKDKKAIPEEQKPLDFIPTDYDKNEKIREELFIQDFQERKTVAYESMKLGLFSTEKQAAKVRMEQPSSERERGSKELIYIYIGLLVACIVVVLIWLVPKMIQGEKG</sequence>
<evidence type="ECO:0000256" key="5">
    <source>
        <dbReference type="ARBA" id="ARBA00022989"/>
    </source>
</evidence>
<dbReference type="Pfam" id="PF10661">
    <property type="entry name" value="EssA"/>
    <property type="match status" value="1"/>
</dbReference>
<evidence type="ECO:0000256" key="4">
    <source>
        <dbReference type="ARBA" id="ARBA00022692"/>
    </source>
</evidence>
<evidence type="ECO:0000256" key="3">
    <source>
        <dbReference type="ARBA" id="ARBA00022475"/>
    </source>
</evidence>
<dbReference type="InterPro" id="IPR034026">
    <property type="entry name" value="EssA"/>
</dbReference>
<comment type="similarity">
    <text evidence="2">Belongs to the EssA family.</text>
</comment>
<dbReference type="OrthoDB" id="2437241at2"/>